<dbReference type="PANTHER" id="PTHR43401:SF2">
    <property type="entry name" value="L-THREONINE 3-DEHYDROGENASE"/>
    <property type="match status" value="1"/>
</dbReference>
<evidence type="ECO:0000259" key="5">
    <source>
        <dbReference type="Pfam" id="PF00107"/>
    </source>
</evidence>
<dbReference type="InterPro" id="IPR050129">
    <property type="entry name" value="Zn_alcohol_dh"/>
</dbReference>
<dbReference type="PANTHER" id="PTHR43401">
    <property type="entry name" value="L-THREONINE 3-DEHYDROGENASE"/>
    <property type="match status" value="1"/>
</dbReference>
<dbReference type="Gene3D" id="3.40.50.720">
    <property type="entry name" value="NAD(P)-binding Rossmann-like Domain"/>
    <property type="match status" value="1"/>
</dbReference>
<accession>A0ABW9XX67</accession>
<keyword evidence="3" id="KW-0560">Oxidoreductase</keyword>
<keyword evidence="1 4" id="KW-0479">Metal-binding</keyword>
<evidence type="ECO:0000256" key="3">
    <source>
        <dbReference type="ARBA" id="ARBA00023002"/>
    </source>
</evidence>
<dbReference type="PROSITE" id="PS00059">
    <property type="entry name" value="ADH_ZINC"/>
    <property type="match status" value="1"/>
</dbReference>
<dbReference type="SUPFAM" id="SSF50129">
    <property type="entry name" value="GroES-like"/>
    <property type="match status" value="1"/>
</dbReference>
<organism evidence="7 8">
    <name type="scientific">Paenibacillus glycinis</name>
    <dbReference type="NCBI Taxonomy" id="2697035"/>
    <lineage>
        <taxon>Bacteria</taxon>
        <taxon>Bacillati</taxon>
        <taxon>Bacillota</taxon>
        <taxon>Bacilli</taxon>
        <taxon>Bacillales</taxon>
        <taxon>Paenibacillaceae</taxon>
        <taxon>Paenibacillus</taxon>
    </lineage>
</organism>
<evidence type="ECO:0000256" key="4">
    <source>
        <dbReference type="RuleBase" id="RU361277"/>
    </source>
</evidence>
<dbReference type="InterPro" id="IPR002328">
    <property type="entry name" value="ADH_Zn_CS"/>
</dbReference>
<dbReference type="Gene3D" id="3.90.180.10">
    <property type="entry name" value="Medium-chain alcohol dehydrogenases, catalytic domain"/>
    <property type="match status" value="1"/>
</dbReference>
<comment type="similarity">
    <text evidence="4">Belongs to the zinc-containing alcohol dehydrogenase family.</text>
</comment>
<dbReference type="SUPFAM" id="SSF51735">
    <property type="entry name" value="NAD(P)-binding Rossmann-fold domains"/>
    <property type="match status" value="1"/>
</dbReference>
<name>A0ABW9XX67_9BACL</name>
<dbReference type="Pfam" id="PF08240">
    <property type="entry name" value="ADH_N"/>
    <property type="match status" value="1"/>
</dbReference>
<keyword evidence="8" id="KW-1185">Reference proteome</keyword>
<evidence type="ECO:0000313" key="7">
    <source>
        <dbReference type="EMBL" id="NBD27111.1"/>
    </source>
</evidence>
<comment type="cofactor">
    <cofactor evidence="4">
        <name>Zn(2+)</name>
        <dbReference type="ChEBI" id="CHEBI:29105"/>
    </cofactor>
</comment>
<dbReference type="InterPro" id="IPR013149">
    <property type="entry name" value="ADH-like_C"/>
</dbReference>
<proteinExistence type="inferred from homology"/>
<evidence type="ECO:0000259" key="6">
    <source>
        <dbReference type="Pfam" id="PF08240"/>
    </source>
</evidence>
<dbReference type="Proteomes" id="UP000665561">
    <property type="component" value="Unassembled WGS sequence"/>
</dbReference>
<dbReference type="InterPro" id="IPR036291">
    <property type="entry name" value="NAD(P)-bd_dom_sf"/>
</dbReference>
<dbReference type="Pfam" id="PF00107">
    <property type="entry name" value="ADH_zinc_N"/>
    <property type="match status" value="1"/>
</dbReference>
<evidence type="ECO:0000256" key="1">
    <source>
        <dbReference type="ARBA" id="ARBA00022723"/>
    </source>
</evidence>
<feature type="domain" description="Alcohol dehydrogenase-like N-terminal" evidence="6">
    <location>
        <begin position="25"/>
        <end position="135"/>
    </location>
</feature>
<evidence type="ECO:0000256" key="2">
    <source>
        <dbReference type="ARBA" id="ARBA00022833"/>
    </source>
</evidence>
<dbReference type="InterPro" id="IPR011032">
    <property type="entry name" value="GroES-like_sf"/>
</dbReference>
<dbReference type="RefSeq" id="WP_161746130.1">
    <property type="nucleotide sequence ID" value="NZ_JAAAMV010000025.1"/>
</dbReference>
<gene>
    <name evidence="7" type="ORF">GT019_24835</name>
</gene>
<evidence type="ECO:0000313" key="8">
    <source>
        <dbReference type="Proteomes" id="UP000665561"/>
    </source>
</evidence>
<sequence length="343" mass="35767">MRAIVWQPDGKLEEVADWPAPAPADDEVLVRVRAAGICSTDLHMVSGRLDFAKPPWVLGHEIAGTVERVGTRVSGWQAGDRVVVDPVVGCGRCRSCQSGRKYLCPAGGELGTTIGSGGYGAYVAAKPGNLYRLPEALTFEEGAMMEPLNCTLGAIDRARNVAGARVAVFGAGPAGQLFAQLARVYGAASVTLFDKREEPLALGLRLGADEAVDIRQGSPSRYGAASVFDVAVEASGSVEAVRSCLELVAPGGTIVLYGLNGAEAPSIPSDRIVAKDLGVVTCISAPLLWDRGIRLAESGRINVGAIVTDRVPFGAGAAFLNELAGGKRSVIKAILTEKEDGER</sequence>
<feature type="domain" description="Alcohol dehydrogenase-like C-terminal" evidence="5">
    <location>
        <begin position="175"/>
        <end position="283"/>
    </location>
</feature>
<reference evidence="7 8" key="1">
    <citation type="submission" date="2020-01" db="EMBL/GenBank/DDBJ databases">
        <title>Paenibacillus soybeanensis sp. nov. isolated from the nodules of soybean (Glycine max(L.) Merr).</title>
        <authorList>
            <person name="Wang H."/>
        </authorList>
    </citation>
    <scope>NUCLEOTIDE SEQUENCE [LARGE SCALE GENOMIC DNA]</scope>
    <source>
        <strain evidence="7 8">T1</strain>
    </source>
</reference>
<comment type="caution">
    <text evidence="7">The sequence shown here is derived from an EMBL/GenBank/DDBJ whole genome shotgun (WGS) entry which is preliminary data.</text>
</comment>
<keyword evidence="2 4" id="KW-0862">Zinc</keyword>
<dbReference type="EMBL" id="JAAAMV010000025">
    <property type="protein sequence ID" value="NBD27111.1"/>
    <property type="molecule type" value="Genomic_DNA"/>
</dbReference>
<protein>
    <submittedName>
        <fullName evidence="7">Alcohol dehydrogenase catalytic domain-containing protein</fullName>
    </submittedName>
</protein>
<dbReference type="InterPro" id="IPR013154">
    <property type="entry name" value="ADH-like_N"/>
</dbReference>